<comment type="caution">
    <text evidence="1">The sequence shown here is derived from an EMBL/GenBank/DDBJ whole genome shotgun (WGS) entry which is preliminary data.</text>
</comment>
<dbReference type="AlphaFoldDB" id="A0A2K2G5F1"/>
<proteinExistence type="predicted"/>
<name>A0A2K2G5F1_9SPHN</name>
<dbReference type="Proteomes" id="UP000236327">
    <property type="component" value="Unassembled WGS sequence"/>
</dbReference>
<organism evidence="1 2">
    <name type="scientific">Novosphingobium guangzhouense</name>
    <dbReference type="NCBI Taxonomy" id="1850347"/>
    <lineage>
        <taxon>Bacteria</taxon>
        <taxon>Pseudomonadati</taxon>
        <taxon>Pseudomonadota</taxon>
        <taxon>Alphaproteobacteria</taxon>
        <taxon>Sphingomonadales</taxon>
        <taxon>Sphingomonadaceae</taxon>
        <taxon>Novosphingobium</taxon>
    </lineage>
</organism>
<sequence length="135" mass="14985">MAARRHKDWFSRFYGDAPKVYPGTPTFQCRANKIVVSYRSPAARYDDIGIVRGIERRYDRVDVVGHRADPLGGSAERVGHRKKHRAIACGSAVCGAVCKVSSKLITAIDDGQARGAVHRNVTVSCGDRQRYPGWR</sequence>
<keyword evidence="2" id="KW-1185">Reference proteome</keyword>
<gene>
    <name evidence="1" type="ORF">A8V01_12725</name>
</gene>
<reference evidence="1 2" key="1">
    <citation type="submission" date="2016-05" db="EMBL/GenBank/DDBJ databases">
        <title>Complete genome sequence of Novosphingobium guangzhouense SA925(T).</title>
        <authorList>
            <person name="Sha S."/>
        </authorList>
    </citation>
    <scope>NUCLEOTIDE SEQUENCE [LARGE SCALE GENOMIC DNA]</scope>
    <source>
        <strain evidence="1 2">SA925</strain>
    </source>
</reference>
<dbReference type="EMBL" id="LYMM01000003">
    <property type="protein sequence ID" value="PNU06208.1"/>
    <property type="molecule type" value="Genomic_DNA"/>
</dbReference>
<protein>
    <submittedName>
        <fullName evidence="1">Uncharacterized protein</fullName>
    </submittedName>
</protein>
<evidence type="ECO:0000313" key="1">
    <source>
        <dbReference type="EMBL" id="PNU06208.1"/>
    </source>
</evidence>
<evidence type="ECO:0000313" key="2">
    <source>
        <dbReference type="Proteomes" id="UP000236327"/>
    </source>
</evidence>
<accession>A0A2K2G5F1</accession>